<proteinExistence type="predicted"/>
<organism evidence="1 2">
    <name type="scientific">Catenulispora pinistramenti</name>
    <dbReference type="NCBI Taxonomy" id="2705254"/>
    <lineage>
        <taxon>Bacteria</taxon>
        <taxon>Bacillati</taxon>
        <taxon>Actinomycetota</taxon>
        <taxon>Actinomycetes</taxon>
        <taxon>Catenulisporales</taxon>
        <taxon>Catenulisporaceae</taxon>
        <taxon>Catenulispora</taxon>
    </lineage>
</organism>
<keyword evidence="2" id="KW-1185">Reference proteome</keyword>
<evidence type="ECO:0008006" key="3">
    <source>
        <dbReference type="Google" id="ProtNLM"/>
    </source>
</evidence>
<dbReference type="InterPro" id="IPR011330">
    <property type="entry name" value="Glyco_hydro/deAcase_b/a-brl"/>
</dbReference>
<dbReference type="RefSeq" id="WP_212009328.1">
    <property type="nucleotide sequence ID" value="NZ_JAAFYZ010000034.1"/>
</dbReference>
<gene>
    <name evidence="1" type="ORF">KGQ19_12805</name>
</gene>
<sequence length="271" mass="29173">MTMGAVAIRLDDIHGRTPVELLHCLARELWRGKPVTYAAIPYAAPLSLGPTATTAERPGPRSARRDGPVLELLHAVRREGSDIALHGLTHADHKSSAGPAVPELVAIRPRRAEALISALDTWRDEFGTRVLVPPHNAIDLDFAQSLVARGYVVSRSITDGEVAELGLDTTPDGRAASKLIPPNGRPSSRSQYFQTISVSRRYIDTSKRTPTGTAGTLLRAASEAGNATLTLHWWDFVPRSGSGHVWAYVSELLLLLSQGAELVPISTFDAG</sequence>
<protein>
    <recommendedName>
        <fullName evidence="3">Polysaccharide deacetylase</fullName>
    </recommendedName>
</protein>
<dbReference type="SUPFAM" id="SSF88713">
    <property type="entry name" value="Glycoside hydrolase/deacetylase"/>
    <property type="match status" value="1"/>
</dbReference>
<name>A0ABS5KNW1_9ACTN</name>
<reference evidence="1 2" key="1">
    <citation type="submission" date="2020-02" db="EMBL/GenBank/DDBJ databases">
        <title>Acidophilic actinobacteria isolated from forest soil.</title>
        <authorList>
            <person name="Golinska P."/>
        </authorList>
    </citation>
    <scope>NUCLEOTIDE SEQUENCE [LARGE SCALE GENOMIC DNA]</scope>
    <source>
        <strain evidence="1 2">NL8</strain>
    </source>
</reference>
<dbReference type="Proteomes" id="UP000730482">
    <property type="component" value="Unassembled WGS sequence"/>
</dbReference>
<dbReference type="EMBL" id="JAAFYZ010000034">
    <property type="protein sequence ID" value="MBS2547747.1"/>
    <property type="molecule type" value="Genomic_DNA"/>
</dbReference>
<evidence type="ECO:0000313" key="2">
    <source>
        <dbReference type="Proteomes" id="UP000730482"/>
    </source>
</evidence>
<accession>A0ABS5KNW1</accession>
<evidence type="ECO:0000313" key="1">
    <source>
        <dbReference type="EMBL" id="MBS2547747.1"/>
    </source>
</evidence>
<comment type="caution">
    <text evidence="1">The sequence shown here is derived from an EMBL/GenBank/DDBJ whole genome shotgun (WGS) entry which is preliminary data.</text>
</comment>